<evidence type="ECO:0000313" key="4">
    <source>
        <dbReference type="Proteomes" id="UP000000600"/>
    </source>
</evidence>
<sequence>MIAQKQQNKNQEEIAQGIIDEEEYQILKELKDLKKSLKQNQSNIKTLKSEINELDQNIVQSKQLLVQKFEEHFLKKYGLTLQDINNPLVNQKEEEYSINDPSEQDDVDQDALAYIRAKNKVTQLQKARKQEKMHK</sequence>
<reference evidence="3 4" key="1">
    <citation type="journal article" date="2006" name="Nature">
        <title>Global trends of whole-genome duplications revealed by the ciliate Paramecium tetraurelia.</title>
        <authorList>
            <consortium name="Genoscope"/>
            <person name="Aury J.-M."/>
            <person name="Jaillon O."/>
            <person name="Duret L."/>
            <person name="Noel B."/>
            <person name="Jubin C."/>
            <person name="Porcel B.M."/>
            <person name="Segurens B."/>
            <person name="Daubin V."/>
            <person name="Anthouard V."/>
            <person name="Aiach N."/>
            <person name="Arnaiz O."/>
            <person name="Billaut A."/>
            <person name="Beisson J."/>
            <person name="Blanc I."/>
            <person name="Bouhouche K."/>
            <person name="Camara F."/>
            <person name="Duharcourt S."/>
            <person name="Guigo R."/>
            <person name="Gogendeau D."/>
            <person name="Katinka M."/>
            <person name="Keller A.-M."/>
            <person name="Kissmehl R."/>
            <person name="Klotz C."/>
            <person name="Koll F."/>
            <person name="Le Moue A."/>
            <person name="Lepere C."/>
            <person name="Malinsky S."/>
            <person name="Nowacki M."/>
            <person name="Nowak J.K."/>
            <person name="Plattner H."/>
            <person name="Poulain J."/>
            <person name="Ruiz F."/>
            <person name="Serrano V."/>
            <person name="Zagulski M."/>
            <person name="Dessen P."/>
            <person name="Betermier M."/>
            <person name="Weissenbach J."/>
            <person name="Scarpelli C."/>
            <person name="Schachter V."/>
            <person name="Sperling L."/>
            <person name="Meyer E."/>
            <person name="Cohen J."/>
            <person name="Wincker P."/>
        </authorList>
    </citation>
    <scope>NUCLEOTIDE SEQUENCE [LARGE SCALE GENOMIC DNA]</scope>
    <source>
        <strain evidence="3 4">Stock d4-2</strain>
    </source>
</reference>
<proteinExistence type="predicted"/>
<dbReference type="KEGG" id="ptm:GSPATT00023283001"/>
<keyword evidence="4" id="KW-1185">Reference proteome</keyword>
<dbReference type="InterPro" id="IPR056524">
    <property type="entry name" value="KIF6/9_C"/>
</dbReference>
<dbReference type="RefSeq" id="XP_001457506.1">
    <property type="nucleotide sequence ID" value="XM_001457469.1"/>
</dbReference>
<dbReference type="Pfam" id="PF23735">
    <property type="entry name" value="KIF9"/>
    <property type="match status" value="1"/>
</dbReference>
<evidence type="ECO:0000256" key="1">
    <source>
        <dbReference type="SAM" id="Coils"/>
    </source>
</evidence>
<feature type="domain" description="Kinesin-like protein KIF6/9 C-terminal" evidence="2">
    <location>
        <begin position="4"/>
        <end position="75"/>
    </location>
</feature>
<dbReference type="EMBL" id="CT868658">
    <property type="protein sequence ID" value="CAK90109.1"/>
    <property type="molecule type" value="Genomic_DNA"/>
</dbReference>
<gene>
    <name evidence="3" type="ORF">GSPATT00023283001</name>
</gene>
<dbReference type="GeneID" id="5043291"/>
<accession>A0E492</accession>
<dbReference type="AlphaFoldDB" id="A0E492"/>
<protein>
    <recommendedName>
        <fullName evidence="2">Kinesin-like protein KIF6/9 C-terminal domain-containing protein</fullName>
    </recommendedName>
</protein>
<name>A0E492_PARTE</name>
<evidence type="ECO:0000313" key="3">
    <source>
        <dbReference type="EMBL" id="CAK90109.1"/>
    </source>
</evidence>
<dbReference type="eggNOG" id="KOG4280">
    <property type="taxonomic scope" value="Eukaryota"/>
</dbReference>
<dbReference type="STRING" id="5888.A0E492"/>
<dbReference type="HOGENOM" id="CLU_1889824_0_0_1"/>
<organism evidence="3 4">
    <name type="scientific">Paramecium tetraurelia</name>
    <dbReference type="NCBI Taxonomy" id="5888"/>
    <lineage>
        <taxon>Eukaryota</taxon>
        <taxon>Sar</taxon>
        <taxon>Alveolata</taxon>
        <taxon>Ciliophora</taxon>
        <taxon>Intramacronucleata</taxon>
        <taxon>Oligohymenophorea</taxon>
        <taxon>Peniculida</taxon>
        <taxon>Parameciidae</taxon>
        <taxon>Paramecium</taxon>
    </lineage>
</organism>
<feature type="coiled-coil region" evidence="1">
    <location>
        <begin position="27"/>
        <end position="64"/>
    </location>
</feature>
<evidence type="ECO:0000259" key="2">
    <source>
        <dbReference type="Pfam" id="PF23735"/>
    </source>
</evidence>
<dbReference type="Proteomes" id="UP000000600">
    <property type="component" value="Unassembled WGS sequence"/>
</dbReference>
<keyword evidence="1" id="KW-0175">Coiled coil</keyword>
<dbReference type="InParanoid" id="A0E492"/>